<dbReference type="SMART" id="SM00382">
    <property type="entry name" value="AAA"/>
    <property type="match status" value="1"/>
</dbReference>
<dbReference type="InterPro" id="IPR027417">
    <property type="entry name" value="P-loop_NTPase"/>
</dbReference>
<evidence type="ECO:0000259" key="4">
    <source>
        <dbReference type="SMART" id="SM00382"/>
    </source>
</evidence>
<keyword evidence="6" id="KW-1185">Reference proteome</keyword>
<gene>
    <name evidence="5" type="ORF">H8S44_05375</name>
</gene>
<dbReference type="GO" id="GO:0016887">
    <property type="term" value="F:ATP hydrolysis activity"/>
    <property type="evidence" value="ECO:0007669"/>
    <property type="project" value="InterPro"/>
</dbReference>
<sequence>MNYTRILNQRLKKAGRDYRKGQETEKRELLFREIREVQEEAEETGSFLPWSEAAERLGWSREEEGLICVLWSVRGEELTRQEFERLYRELWEEELLTEELPAWYLPLPDGIGLSPVVTGWLEERLPELPEGVELRLPEEKRAYGLETLLKEGEGLFTLAGQQRESGPERLCLCIAGEPGSGRTFAMEEMARRQGMSLLLADGDTFRGTARELNTCVLCARLYDAFFCITLGEEQRKGLLRRTEACFSFYGIIRDRKRSLTEDQEAAVVTRILERPGRSLKLRMAEEVLGELTERLPEGLSRELLTGRQLPTGAFLQYLKTLRAELLLGTGEEKSRKLPEESGQLQLLKGRRTFEELKLPKAQHEKLQEICRMTAARGQVLEQWGFDRKFSYGNGISVLFYGAPGTGKTMAAQVMAASLGLPLYRVDLSQLISKYIGETQKNIGRIFEEADRQDCILLFDEADAVFTKRSDVSDAQDRYSNAETAYLLQRIEQYGGICILATNLLQNFDDAFRRRISYMVHFPLPDAGLRKELWESIFPEETPLGGDLDPGLLAGAFELSGASIKNAALHGALLAASRGEAVQMCHVMSGIRNEYGKQGKNFSTAQQELLDAFLYN</sequence>
<comment type="similarity">
    <text evidence="1">Belongs to the AAA ATPase family.</text>
</comment>
<dbReference type="InterPro" id="IPR003959">
    <property type="entry name" value="ATPase_AAA_core"/>
</dbReference>
<proteinExistence type="inferred from homology"/>
<dbReference type="GO" id="GO:0005524">
    <property type="term" value="F:ATP binding"/>
    <property type="evidence" value="ECO:0007669"/>
    <property type="project" value="UniProtKB-KW"/>
</dbReference>
<dbReference type="Proteomes" id="UP000649345">
    <property type="component" value="Unassembled WGS sequence"/>
</dbReference>
<dbReference type="EMBL" id="JACOOR010000003">
    <property type="protein sequence ID" value="MBC5659200.1"/>
    <property type="molecule type" value="Genomic_DNA"/>
</dbReference>
<protein>
    <submittedName>
        <fullName evidence="5">AAA family ATPase</fullName>
    </submittedName>
</protein>
<reference evidence="5" key="1">
    <citation type="submission" date="2020-08" db="EMBL/GenBank/DDBJ databases">
        <title>Genome public.</title>
        <authorList>
            <person name="Liu C."/>
            <person name="Sun Q."/>
        </authorList>
    </citation>
    <scope>NUCLEOTIDE SEQUENCE</scope>
    <source>
        <strain evidence="5">NSJ-68</strain>
    </source>
</reference>
<evidence type="ECO:0000313" key="5">
    <source>
        <dbReference type="EMBL" id="MBC5659200.1"/>
    </source>
</evidence>
<keyword evidence="3" id="KW-0067">ATP-binding</keyword>
<dbReference type="Pfam" id="PF00004">
    <property type="entry name" value="AAA"/>
    <property type="match status" value="1"/>
</dbReference>
<name>A0A923RNA7_9FIRM</name>
<accession>A0A923RNA7</accession>
<keyword evidence="2" id="KW-0547">Nucleotide-binding</keyword>
<dbReference type="PANTHER" id="PTHR23073">
    <property type="entry name" value="26S PROTEASOME REGULATORY SUBUNIT"/>
    <property type="match status" value="1"/>
</dbReference>
<comment type="caution">
    <text evidence="5">The sequence shown here is derived from an EMBL/GenBank/DDBJ whole genome shotgun (WGS) entry which is preliminary data.</text>
</comment>
<evidence type="ECO:0000256" key="1">
    <source>
        <dbReference type="ARBA" id="ARBA00006914"/>
    </source>
</evidence>
<dbReference type="InterPro" id="IPR003593">
    <property type="entry name" value="AAA+_ATPase"/>
</dbReference>
<evidence type="ECO:0000313" key="6">
    <source>
        <dbReference type="Proteomes" id="UP000649345"/>
    </source>
</evidence>
<evidence type="ECO:0000256" key="3">
    <source>
        <dbReference type="ARBA" id="ARBA00022840"/>
    </source>
</evidence>
<feature type="domain" description="AAA+ ATPase" evidence="4">
    <location>
        <begin position="393"/>
        <end position="525"/>
    </location>
</feature>
<evidence type="ECO:0000256" key="2">
    <source>
        <dbReference type="ARBA" id="ARBA00022741"/>
    </source>
</evidence>
<organism evidence="5 6">
    <name type="scientific">Anaerosacchariphilus hominis</name>
    <dbReference type="NCBI Taxonomy" id="2763017"/>
    <lineage>
        <taxon>Bacteria</taxon>
        <taxon>Bacillati</taxon>
        <taxon>Bacillota</taxon>
        <taxon>Clostridia</taxon>
        <taxon>Lachnospirales</taxon>
        <taxon>Lachnospiraceae</taxon>
        <taxon>Anaerosacchariphilus</taxon>
    </lineage>
</organism>
<dbReference type="Gene3D" id="3.40.50.300">
    <property type="entry name" value="P-loop containing nucleotide triphosphate hydrolases"/>
    <property type="match status" value="1"/>
</dbReference>
<dbReference type="CDD" id="cd19481">
    <property type="entry name" value="RecA-like_protease"/>
    <property type="match status" value="1"/>
</dbReference>
<dbReference type="InterPro" id="IPR050221">
    <property type="entry name" value="26S_Proteasome_ATPase"/>
</dbReference>
<dbReference type="AlphaFoldDB" id="A0A923RNA7"/>
<dbReference type="RefSeq" id="WP_186871611.1">
    <property type="nucleotide sequence ID" value="NZ_JACOOR010000003.1"/>
</dbReference>
<dbReference type="SUPFAM" id="SSF52540">
    <property type="entry name" value="P-loop containing nucleoside triphosphate hydrolases"/>
    <property type="match status" value="2"/>
</dbReference>